<dbReference type="PANTHER" id="PTHR22901">
    <property type="entry name" value="SIALATE O-ACETYLESTERASE"/>
    <property type="match status" value="1"/>
</dbReference>
<dbReference type="GO" id="GO:0005975">
    <property type="term" value="P:carbohydrate metabolic process"/>
    <property type="evidence" value="ECO:0007669"/>
    <property type="project" value="TreeGrafter"/>
</dbReference>
<keyword evidence="2" id="KW-0732">Signal</keyword>
<dbReference type="PATRIC" id="fig|1679444.3.peg.1291"/>
<name>A0A1C7PA53_9BACT</name>
<evidence type="ECO:0000256" key="2">
    <source>
        <dbReference type="SAM" id="SignalP"/>
    </source>
</evidence>
<feature type="chain" id="PRO_5014266476" evidence="2">
    <location>
        <begin position="22"/>
        <end position="505"/>
    </location>
</feature>
<protein>
    <submittedName>
        <fullName evidence="4">Carbohydrate esterase sialic acid-specific acetylesterase</fullName>
    </submittedName>
</protein>
<dbReference type="Proteomes" id="UP000176204">
    <property type="component" value="Chromosome I"/>
</dbReference>
<feature type="domain" description="Sialate O-acetylesterase" evidence="3">
    <location>
        <begin position="284"/>
        <end position="393"/>
    </location>
</feature>
<dbReference type="SUPFAM" id="SSF52266">
    <property type="entry name" value="SGNH hydrolase"/>
    <property type="match status" value="1"/>
</dbReference>
<feature type="signal peptide" evidence="2">
    <location>
        <begin position="1"/>
        <end position="21"/>
    </location>
</feature>
<dbReference type="EMBL" id="LT629973">
    <property type="protein sequence ID" value="SEI00464.1"/>
    <property type="molecule type" value="Genomic_DNA"/>
</dbReference>
<dbReference type="InterPro" id="IPR005181">
    <property type="entry name" value="SASA"/>
</dbReference>
<evidence type="ECO:0000313" key="5">
    <source>
        <dbReference type="Proteomes" id="UP000176204"/>
    </source>
</evidence>
<dbReference type="Pfam" id="PF03629">
    <property type="entry name" value="SASA"/>
    <property type="match status" value="1"/>
</dbReference>
<dbReference type="AlphaFoldDB" id="A0A1C7PA53"/>
<keyword evidence="5" id="KW-1185">Reference proteome</keyword>
<dbReference type="KEGG" id="agl:PYTT_2485"/>
<dbReference type="InterPro" id="IPR039329">
    <property type="entry name" value="SIAE"/>
</dbReference>
<keyword evidence="1" id="KW-0378">Hydrolase</keyword>
<evidence type="ECO:0000313" key="4">
    <source>
        <dbReference type="EMBL" id="SEI00464.1"/>
    </source>
</evidence>
<sequence>MKAHTFCTTLLLLAASGLAWAAPQFDRVYGSHMVLPQSKAVPISGTTDASGEIVVRFDGQTVPAMRTGNKWKAELKPMKANKTGQKLTVTQGKDTVELDDVLIGEVWLASGQSNMLWRLNQTPEGKNAIQKADNAQIRILHNEPQVHTNPAAYKDADRAKLTKDQFYTGQWAVNSPQSAPRMSAVAYHFANVLQKELNVPVGIIHSSLGGSEMAAWIPDSILKKKPFYSSCRGNKWLESPLISPWARGRAKQNIAQTLSSGEPMHPYKPGFLYSSGIEWIAPLPVNGIIWYQGETDAEAQDMKQNATLLRDLITSWRQAFGNAELPFVMVQLPRINDKSAVRAYWPEFRAVQDGIAATMPNVASVTTIDLGSTNSNVHPPSKTEVGTRLAHTAAARFYGKDLPYSGPAMEQKAAAGASLTIRMKHADGMKTTDGQAPRGFEIAGKDKKFHPATAVIEGNTVKLTAPQVQNPVHARYAWATFLEPNLVNKDNLPAVPFSTALGQPK</sequence>
<dbReference type="InterPro" id="IPR036514">
    <property type="entry name" value="SGNH_hydro_sf"/>
</dbReference>
<dbReference type="PANTHER" id="PTHR22901:SF0">
    <property type="entry name" value="SIALATE O-ACETYLESTERASE"/>
    <property type="match status" value="1"/>
</dbReference>
<accession>A0A1C7PA53</accession>
<dbReference type="GO" id="GO:0001681">
    <property type="term" value="F:sialate O-acetylesterase activity"/>
    <property type="evidence" value="ECO:0007669"/>
    <property type="project" value="InterPro"/>
</dbReference>
<dbReference type="OrthoDB" id="183320at2"/>
<proteinExistence type="predicted"/>
<organism evidence="4 5">
    <name type="scientific">Akkermansia glycaniphila</name>
    <dbReference type="NCBI Taxonomy" id="1679444"/>
    <lineage>
        <taxon>Bacteria</taxon>
        <taxon>Pseudomonadati</taxon>
        <taxon>Verrucomicrobiota</taxon>
        <taxon>Verrucomicrobiia</taxon>
        <taxon>Verrucomicrobiales</taxon>
        <taxon>Akkermansiaceae</taxon>
        <taxon>Akkermansia</taxon>
    </lineage>
</organism>
<evidence type="ECO:0000256" key="1">
    <source>
        <dbReference type="ARBA" id="ARBA00022801"/>
    </source>
</evidence>
<dbReference type="STRING" id="1679444.PYTT_2485"/>
<dbReference type="RefSeq" id="WP_067777503.1">
    <property type="nucleotide sequence ID" value="NZ_LIGX01000037.1"/>
</dbReference>
<dbReference type="Gene3D" id="3.40.50.1110">
    <property type="entry name" value="SGNH hydrolase"/>
    <property type="match status" value="1"/>
</dbReference>
<gene>
    <name evidence="4" type="ORF">PYTT_2485</name>
</gene>
<reference evidence="5" key="1">
    <citation type="submission" date="2016-09" db="EMBL/GenBank/DDBJ databases">
        <authorList>
            <person name="Koehorst J."/>
        </authorList>
    </citation>
    <scope>NUCLEOTIDE SEQUENCE [LARGE SCALE GENOMIC DNA]</scope>
</reference>
<evidence type="ECO:0000259" key="3">
    <source>
        <dbReference type="Pfam" id="PF03629"/>
    </source>
</evidence>